<dbReference type="Pfam" id="PF00668">
    <property type="entry name" value="Condensation"/>
    <property type="match status" value="1"/>
</dbReference>
<dbReference type="SUPFAM" id="SSF56801">
    <property type="entry name" value="Acetyl-CoA synthetase-like"/>
    <property type="match status" value="1"/>
</dbReference>
<dbReference type="Gene3D" id="3.30.559.30">
    <property type="entry name" value="Nonribosomal peptide synthetase, condensation domain"/>
    <property type="match status" value="1"/>
</dbReference>
<gene>
    <name evidence="3" type="ORF">JQ619_21070</name>
</gene>
<feature type="domain" description="Condensation" evidence="2">
    <location>
        <begin position="21"/>
        <end position="478"/>
    </location>
</feature>
<comment type="caution">
    <text evidence="3">The sequence shown here is derived from an EMBL/GenBank/DDBJ whole genome shotgun (WGS) entry which is preliminary data.</text>
</comment>
<sequence>MNRNFVPERRAGNSGDSIWSPLSRIQRSLWFSYKLYPHARGTHNISFCARIFGELDLARLHRVLNVLRLKHPMLCVRFIDAFGEPKQTIEWGAEIAVSRRDVRGVGSDALEDILRDDWCKPFDLDVAPLVRVVVYDCAEEEAVIQIICDHLVFDGWSMWRLIAELGSMYEADVGSIEAVPSNSIAKKPAYFEYVEWQERWLKSSESRRQLEYWREALTEEFPPLDLPKEAASNVDLSDRGIVRVTIDRNLTSALNELARVTGSSMYVVLLTGYFALLHRLTGQERVAVGTIMPGRGRRKWADVVGTFVNQVVLRSVLTAEMDVAALLQQVRRLARQSMINQEYPFAELVERLNPSRASSLQPYCQTLFAMQNSRGEDGLAELIGGESGAASVPWGGLRLTSFGRTPMGAGRGPKIELFVTAIPVDDEISCFFDYASEMFDQATIERWSQYWVNVLQEMVGDGRRQIVRIPLQPDAERHRVLVEWNATAADYPQDTCVHELFEAQAERTPDAVAVVHEERRLSYAELNTQANRLAHHLRKLGVKPDDRVAICI</sequence>
<evidence type="ECO:0000313" key="4">
    <source>
        <dbReference type="Proteomes" id="UP001314635"/>
    </source>
</evidence>
<dbReference type="InterPro" id="IPR000873">
    <property type="entry name" value="AMP-dep_synth/lig_dom"/>
</dbReference>
<organism evidence="3 4">
    <name type="scientific">Bradyrhizobium denitrificans</name>
    <dbReference type="NCBI Taxonomy" id="2734912"/>
    <lineage>
        <taxon>Bacteria</taxon>
        <taxon>Pseudomonadati</taxon>
        <taxon>Pseudomonadota</taxon>
        <taxon>Alphaproteobacteria</taxon>
        <taxon>Hyphomicrobiales</taxon>
        <taxon>Nitrobacteraceae</taxon>
        <taxon>Bradyrhizobium</taxon>
    </lineage>
</organism>
<protein>
    <submittedName>
        <fullName evidence="3">AMP-binding protein</fullName>
    </submittedName>
</protein>
<dbReference type="RefSeq" id="WP_211400676.1">
    <property type="nucleotide sequence ID" value="NZ_JAFCLK010000020.1"/>
</dbReference>
<dbReference type="Proteomes" id="UP001314635">
    <property type="component" value="Unassembled WGS sequence"/>
</dbReference>
<evidence type="ECO:0000313" key="3">
    <source>
        <dbReference type="EMBL" id="MBR1138264.1"/>
    </source>
</evidence>
<evidence type="ECO:0000259" key="2">
    <source>
        <dbReference type="Pfam" id="PF00668"/>
    </source>
</evidence>
<dbReference type="PANTHER" id="PTHR45527:SF1">
    <property type="entry name" value="FATTY ACID SYNTHASE"/>
    <property type="match status" value="1"/>
</dbReference>
<dbReference type="Pfam" id="PF00501">
    <property type="entry name" value="AMP-binding"/>
    <property type="match status" value="1"/>
</dbReference>
<dbReference type="EMBL" id="JAFCLK010000020">
    <property type="protein sequence ID" value="MBR1138264.1"/>
    <property type="molecule type" value="Genomic_DNA"/>
</dbReference>
<dbReference type="InterPro" id="IPR001242">
    <property type="entry name" value="Condensation_dom"/>
</dbReference>
<dbReference type="PANTHER" id="PTHR45527">
    <property type="entry name" value="NONRIBOSOMAL PEPTIDE SYNTHETASE"/>
    <property type="match status" value="1"/>
</dbReference>
<dbReference type="CDD" id="cd19531">
    <property type="entry name" value="LCL_NRPS-like"/>
    <property type="match status" value="1"/>
</dbReference>
<reference evidence="4" key="1">
    <citation type="journal article" date="2021" name="ISME J.">
        <title>Evolutionary origin and ecological implication of a unique nif island in free-living Bradyrhizobium lineages.</title>
        <authorList>
            <person name="Tao J."/>
        </authorList>
    </citation>
    <scope>NUCLEOTIDE SEQUENCE [LARGE SCALE GENOMIC DNA]</scope>
    <source>
        <strain evidence="4">SZCCT0094</strain>
    </source>
</reference>
<keyword evidence="4" id="KW-1185">Reference proteome</keyword>
<dbReference type="InterPro" id="IPR023213">
    <property type="entry name" value="CAT-like_dom_sf"/>
</dbReference>
<evidence type="ECO:0000259" key="1">
    <source>
        <dbReference type="Pfam" id="PF00501"/>
    </source>
</evidence>
<dbReference type="InterPro" id="IPR042099">
    <property type="entry name" value="ANL_N_sf"/>
</dbReference>
<dbReference type="Gene3D" id="3.30.559.10">
    <property type="entry name" value="Chloramphenicol acetyltransferase-like domain"/>
    <property type="match status" value="1"/>
</dbReference>
<feature type="domain" description="AMP-dependent synthetase/ligase" evidence="1">
    <location>
        <begin position="501"/>
        <end position="551"/>
    </location>
</feature>
<dbReference type="Gene3D" id="3.40.50.12780">
    <property type="entry name" value="N-terminal domain of ligase-like"/>
    <property type="match status" value="1"/>
</dbReference>
<accession>A0ABS5GB54</accession>
<feature type="non-terminal residue" evidence="3">
    <location>
        <position position="552"/>
    </location>
</feature>
<dbReference type="SUPFAM" id="SSF52777">
    <property type="entry name" value="CoA-dependent acyltransferases"/>
    <property type="match status" value="2"/>
</dbReference>
<proteinExistence type="predicted"/>
<name>A0ABS5GB54_9BRAD</name>